<keyword evidence="6" id="KW-1133">Transmembrane helix</keyword>
<evidence type="ECO:0000256" key="9">
    <source>
        <dbReference type="ARBA" id="ARBA00023136"/>
    </source>
</evidence>
<keyword evidence="8" id="KW-0406">Ion transport</keyword>
<keyword evidence="10" id="KW-0739">Sodium transport</keyword>
<dbReference type="EMBL" id="CAJNOH010002819">
    <property type="protein sequence ID" value="CAF1311821.1"/>
    <property type="molecule type" value="Genomic_DNA"/>
</dbReference>
<comment type="subcellular location">
    <subcellularLocation>
        <location evidence="1">Cell membrane</location>
        <topology evidence="1">Multi-pass membrane protein</topology>
    </subcellularLocation>
</comment>
<name>A0A815Z673_9BILA</name>
<dbReference type="PROSITE" id="PS50283">
    <property type="entry name" value="NA_SOLUT_SYMP_3"/>
    <property type="match status" value="1"/>
</dbReference>
<dbReference type="Proteomes" id="UP000663870">
    <property type="component" value="Unassembled WGS sequence"/>
</dbReference>
<evidence type="ECO:0000313" key="11">
    <source>
        <dbReference type="EMBL" id="CAF1311821.1"/>
    </source>
</evidence>
<comment type="similarity">
    <text evidence="2">Belongs to the sodium:solute symporter (SSF) (TC 2.A.21) family.</text>
</comment>
<dbReference type="EMBL" id="CAJNOL010004083">
    <property type="protein sequence ID" value="CAF1580687.1"/>
    <property type="molecule type" value="Genomic_DNA"/>
</dbReference>
<dbReference type="InterPro" id="IPR001734">
    <property type="entry name" value="Na/solute_symporter"/>
</dbReference>
<dbReference type="InterPro" id="IPR038377">
    <property type="entry name" value="Na/Glc_symporter_sf"/>
</dbReference>
<dbReference type="Gene3D" id="1.20.1730.10">
    <property type="entry name" value="Sodium/glucose cotransporter"/>
    <property type="match status" value="1"/>
</dbReference>
<dbReference type="GO" id="GO:0006814">
    <property type="term" value="P:sodium ion transport"/>
    <property type="evidence" value="ECO:0007669"/>
    <property type="project" value="UniProtKB-KW"/>
</dbReference>
<evidence type="ECO:0000256" key="1">
    <source>
        <dbReference type="ARBA" id="ARBA00004651"/>
    </source>
</evidence>
<evidence type="ECO:0000256" key="7">
    <source>
        <dbReference type="ARBA" id="ARBA00023053"/>
    </source>
</evidence>
<dbReference type="InterPro" id="IPR051163">
    <property type="entry name" value="Sodium:Solute_Symporter_SSF"/>
</dbReference>
<dbReference type="PANTHER" id="PTHR42985">
    <property type="entry name" value="SODIUM-COUPLED MONOCARBOXYLATE TRANSPORTER"/>
    <property type="match status" value="1"/>
</dbReference>
<evidence type="ECO:0000256" key="4">
    <source>
        <dbReference type="ARBA" id="ARBA00022475"/>
    </source>
</evidence>
<keyword evidence="7" id="KW-0915">Sodium</keyword>
<sequence length="78" mass="8616">MRITVYLTIQGSSTGIGIYQGCIRSQQLSAKEFLIADGRMGILPTAMSLLASLRSAISLLGIPVEYYQYGTMRFYDSK</sequence>
<keyword evidence="3" id="KW-0813">Transport</keyword>
<evidence type="ECO:0000256" key="10">
    <source>
        <dbReference type="ARBA" id="ARBA00023201"/>
    </source>
</evidence>
<organism evidence="12 13">
    <name type="scientific">Rotaria sordida</name>
    <dbReference type="NCBI Taxonomy" id="392033"/>
    <lineage>
        <taxon>Eukaryota</taxon>
        <taxon>Metazoa</taxon>
        <taxon>Spiralia</taxon>
        <taxon>Gnathifera</taxon>
        <taxon>Rotifera</taxon>
        <taxon>Eurotatoria</taxon>
        <taxon>Bdelloidea</taxon>
        <taxon>Philodinida</taxon>
        <taxon>Philodinidae</taxon>
        <taxon>Rotaria</taxon>
    </lineage>
</organism>
<dbReference type="GO" id="GO:0015293">
    <property type="term" value="F:symporter activity"/>
    <property type="evidence" value="ECO:0007669"/>
    <property type="project" value="TreeGrafter"/>
</dbReference>
<evidence type="ECO:0000256" key="6">
    <source>
        <dbReference type="ARBA" id="ARBA00022989"/>
    </source>
</evidence>
<comment type="caution">
    <text evidence="12">The sequence shown here is derived from an EMBL/GenBank/DDBJ whole genome shotgun (WGS) entry which is preliminary data.</text>
</comment>
<keyword evidence="13" id="KW-1185">Reference proteome</keyword>
<keyword evidence="5" id="KW-0812">Transmembrane</keyword>
<dbReference type="PANTHER" id="PTHR42985:SF40">
    <property type="entry name" value="LD47995P-RELATED"/>
    <property type="match status" value="1"/>
</dbReference>
<evidence type="ECO:0000256" key="2">
    <source>
        <dbReference type="ARBA" id="ARBA00006434"/>
    </source>
</evidence>
<keyword evidence="9" id="KW-0472">Membrane</keyword>
<accession>A0A815Z673</accession>
<evidence type="ECO:0000313" key="12">
    <source>
        <dbReference type="EMBL" id="CAF1580687.1"/>
    </source>
</evidence>
<dbReference type="AlphaFoldDB" id="A0A815Z673"/>
<reference evidence="12" key="1">
    <citation type="submission" date="2021-02" db="EMBL/GenBank/DDBJ databases">
        <authorList>
            <person name="Nowell W R."/>
        </authorList>
    </citation>
    <scope>NUCLEOTIDE SEQUENCE</scope>
</reference>
<keyword evidence="4" id="KW-1003">Cell membrane</keyword>
<proteinExistence type="inferred from homology"/>
<evidence type="ECO:0000256" key="5">
    <source>
        <dbReference type="ARBA" id="ARBA00022692"/>
    </source>
</evidence>
<dbReference type="GO" id="GO:0005886">
    <property type="term" value="C:plasma membrane"/>
    <property type="evidence" value="ECO:0007669"/>
    <property type="project" value="UniProtKB-SubCell"/>
</dbReference>
<protein>
    <submittedName>
        <fullName evidence="12">Uncharacterized protein</fullName>
    </submittedName>
</protein>
<evidence type="ECO:0000256" key="8">
    <source>
        <dbReference type="ARBA" id="ARBA00023065"/>
    </source>
</evidence>
<dbReference type="Proteomes" id="UP000663854">
    <property type="component" value="Unassembled WGS sequence"/>
</dbReference>
<evidence type="ECO:0000313" key="13">
    <source>
        <dbReference type="Proteomes" id="UP000663870"/>
    </source>
</evidence>
<evidence type="ECO:0000256" key="3">
    <source>
        <dbReference type="ARBA" id="ARBA00022448"/>
    </source>
</evidence>
<gene>
    <name evidence="12" type="ORF">JXQ802_LOCUS46186</name>
    <name evidence="11" type="ORF">PYM288_LOCUS30455</name>
</gene>